<feature type="domain" description="N-acetyltransferase" evidence="2">
    <location>
        <begin position="7"/>
        <end position="156"/>
    </location>
</feature>
<dbReference type="SUPFAM" id="SSF55729">
    <property type="entry name" value="Acyl-CoA N-acyltransferases (Nat)"/>
    <property type="match status" value="1"/>
</dbReference>
<keyword evidence="1" id="KW-0812">Transmembrane</keyword>
<comment type="caution">
    <text evidence="3">The sequence shown here is derived from an EMBL/GenBank/DDBJ whole genome shotgun (WGS) entry which is preliminary data.</text>
</comment>
<evidence type="ECO:0000313" key="3">
    <source>
        <dbReference type="EMBL" id="GAA0314940.1"/>
    </source>
</evidence>
<dbReference type="CDD" id="cd04301">
    <property type="entry name" value="NAT_SF"/>
    <property type="match status" value="1"/>
</dbReference>
<gene>
    <name evidence="3" type="ORF">GCM10009129_10270</name>
</gene>
<keyword evidence="1" id="KW-0472">Membrane</keyword>
<evidence type="ECO:0000313" key="4">
    <source>
        <dbReference type="Proteomes" id="UP001501787"/>
    </source>
</evidence>
<organism evidence="3 4">
    <name type="scientific">Psychrobacter aestuarii</name>
    <dbReference type="NCBI Taxonomy" id="556327"/>
    <lineage>
        <taxon>Bacteria</taxon>
        <taxon>Pseudomonadati</taxon>
        <taxon>Pseudomonadota</taxon>
        <taxon>Gammaproteobacteria</taxon>
        <taxon>Moraxellales</taxon>
        <taxon>Moraxellaceae</taxon>
        <taxon>Psychrobacter</taxon>
    </lineage>
</organism>
<keyword evidence="1" id="KW-1133">Transmembrane helix</keyword>
<keyword evidence="4" id="KW-1185">Reference proteome</keyword>
<dbReference type="InterPro" id="IPR016181">
    <property type="entry name" value="Acyl_CoA_acyltransferase"/>
</dbReference>
<feature type="transmembrane region" description="Helical" evidence="1">
    <location>
        <begin position="172"/>
        <end position="193"/>
    </location>
</feature>
<protein>
    <recommendedName>
        <fullName evidence="2">N-acetyltransferase domain-containing protein</fullName>
    </recommendedName>
</protein>
<name>A0ABN0VQV6_9GAMM</name>
<dbReference type="InterPro" id="IPR000182">
    <property type="entry name" value="GNAT_dom"/>
</dbReference>
<accession>A0ABN0VQV6</accession>
<dbReference type="PROSITE" id="PS51186">
    <property type="entry name" value="GNAT"/>
    <property type="match status" value="1"/>
</dbReference>
<reference evidence="3 4" key="1">
    <citation type="journal article" date="2019" name="Int. J. Syst. Evol. Microbiol.">
        <title>The Global Catalogue of Microorganisms (GCM) 10K type strain sequencing project: providing services to taxonomists for standard genome sequencing and annotation.</title>
        <authorList>
            <consortium name="The Broad Institute Genomics Platform"/>
            <consortium name="The Broad Institute Genome Sequencing Center for Infectious Disease"/>
            <person name="Wu L."/>
            <person name="Ma J."/>
        </authorList>
    </citation>
    <scope>NUCLEOTIDE SEQUENCE [LARGE SCALE GENOMIC DNA]</scope>
    <source>
        <strain evidence="3 4">JCM 16343</strain>
    </source>
</reference>
<dbReference type="EMBL" id="BAAAFR010000001">
    <property type="protein sequence ID" value="GAA0314940.1"/>
    <property type="molecule type" value="Genomic_DNA"/>
</dbReference>
<dbReference type="Proteomes" id="UP001501787">
    <property type="component" value="Unassembled WGS sequence"/>
</dbReference>
<sequence>MTTFSIKTFDDLTGVDVYHILKARSQVFVVEQQCPYQDMDELDFDCLHLVAHQNDTLVGYCRIIPPKVNTLHTHDDIAKAAIGRVLVLPQHRGAAIAQQIMHHAIKHCRKKYGKKPIVIAAQTYLMDFYTSLGFEAVGERFLEDNIEHIIMILHLKKPKPPKVKGETTKSAVILQILLLVMSVLFLAGVVYLIV</sequence>
<dbReference type="Gene3D" id="3.40.630.30">
    <property type="match status" value="1"/>
</dbReference>
<proteinExistence type="predicted"/>
<dbReference type="Pfam" id="PF13673">
    <property type="entry name" value="Acetyltransf_10"/>
    <property type="match status" value="1"/>
</dbReference>
<dbReference type="RefSeq" id="WP_201503512.1">
    <property type="nucleotide sequence ID" value="NZ_BAAAFR010000001.1"/>
</dbReference>
<evidence type="ECO:0000259" key="2">
    <source>
        <dbReference type="PROSITE" id="PS51186"/>
    </source>
</evidence>
<evidence type="ECO:0000256" key="1">
    <source>
        <dbReference type="SAM" id="Phobius"/>
    </source>
</evidence>